<accession>A0A9N9PGK5</accession>
<dbReference type="AlphaFoldDB" id="A0A9N9PGK5"/>
<gene>
    <name evidence="1" type="ORF">CPELLU_LOCUS19988</name>
</gene>
<name>A0A9N9PGK5_9GLOM</name>
<proteinExistence type="predicted"/>
<dbReference type="EMBL" id="CAJVQA010054253">
    <property type="protein sequence ID" value="CAG8824383.1"/>
    <property type="molecule type" value="Genomic_DNA"/>
</dbReference>
<comment type="caution">
    <text evidence="1">The sequence shown here is derived from an EMBL/GenBank/DDBJ whole genome shotgun (WGS) entry which is preliminary data.</text>
</comment>
<sequence length="85" mass="9761">GLSEKTIKLYEVVYAMREVYNKNPPLPTDDKIVNLVPAFDKIRFFGNNNDIDILLLLRKVFFLLAIIIANRPSDLTRINASSMYS</sequence>
<dbReference type="Proteomes" id="UP000789759">
    <property type="component" value="Unassembled WGS sequence"/>
</dbReference>
<reference evidence="1" key="1">
    <citation type="submission" date="2021-06" db="EMBL/GenBank/DDBJ databases">
        <authorList>
            <person name="Kallberg Y."/>
            <person name="Tangrot J."/>
            <person name="Rosling A."/>
        </authorList>
    </citation>
    <scope>NUCLEOTIDE SEQUENCE</scope>
    <source>
        <strain evidence="1">FL966</strain>
    </source>
</reference>
<protein>
    <submittedName>
        <fullName evidence="1">15318_t:CDS:1</fullName>
    </submittedName>
</protein>
<evidence type="ECO:0000313" key="2">
    <source>
        <dbReference type="Proteomes" id="UP000789759"/>
    </source>
</evidence>
<organism evidence="1 2">
    <name type="scientific">Cetraspora pellucida</name>
    <dbReference type="NCBI Taxonomy" id="1433469"/>
    <lineage>
        <taxon>Eukaryota</taxon>
        <taxon>Fungi</taxon>
        <taxon>Fungi incertae sedis</taxon>
        <taxon>Mucoromycota</taxon>
        <taxon>Glomeromycotina</taxon>
        <taxon>Glomeromycetes</taxon>
        <taxon>Diversisporales</taxon>
        <taxon>Gigasporaceae</taxon>
        <taxon>Cetraspora</taxon>
    </lineage>
</organism>
<dbReference type="OrthoDB" id="8954815at2759"/>
<feature type="non-terminal residue" evidence="1">
    <location>
        <position position="85"/>
    </location>
</feature>
<evidence type="ECO:0000313" key="1">
    <source>
        <dbReference type="EMBL" id="CAG8824383.1"/>
    </source>
</evidence>
<keyword evidence="2" id="KW-1185">Reference proteome</keyword>